<organism evidence="1 2">
    <name type="scientific">Cannabis sativa</name>
    <name type="common">Hemp</name>
    <name type="synonym">Marijuana</name>
    <dbReference type="NCBI Taxonomy" id="3483"/>
    <lineage>
        <taxon>Eukaryota</taxon>
        <taxon>Viridiplantae</taxon>
        <taxon>Streptophyta</taxon>
        <taxon>Embryophyta</taxon>
        <taxon>Tracheophyta</taxon>
        <taxon>Spermatophyta</taxon>
        <taxon>Magnoliopsida</taxon>
        <taxon>eudicotyledons</taxon>
        <taxon>Gunneridae</taxon>
        <taxon>Pentapetalae</taxon>
        <taxon>rosids</taxon>
        <taxon>fabids</taxon>
        <taxon>Rosales</taxon>
        <taxon>Cannabaceae</taxon>
        <taxon>Cannabis</taxon>
    </lineage>
</organism>
<evidence type="ECO:0000313" key="1">
    <source>
        <dbReference type="EnsemblPlants" id="cds.novel_model_1608_5bd9a17a"/>
    </source>
</evidence>
<dbReference type="Gramene" id="novel_model_1608_5bd9a17a">
    <property type="protein sequence ID" value="cds.novel_model_1608_5bd9a17a"/>
    <property type="gene ID" value="novel_gene_888_5bd9a17a"/>
</dbReference>
<reference evidence="1 2" key="1">
    <citation type="submission" date="2018-11" db="EMBL/GenBank/DDBJ databases">
        <authorList>
            <person name="Grassa J C."/>
        </authorList>
    </citation>
    <scope>NUCLEOTIDE SEQUENCE [LARGE SCALE GENOMIC DNA]</scope>
</reference>
<name>A0A803QUP5_CANSA</name>
<protein>
    <submittedName>
        <fullName evidence="1">Uncharacterized protein</fullName>
    </submittedName>
</protein>
<dbReference type="EnsemblPlants" id="novel_model_1608_5bd9a17a">
    <property type="protein sequence ID" value="cds.novel_model_1608_5bd9a17a"/>
    <property type="gene ID" value="novel_gene_888_5bd9a17a"/>
</dbReference>
<keyword evidence="2" id="KW-1185">Reference proteome</keyword>
<dbReference type="AlphaFoldDB" id="A0A803QUP5"/>
<proteinExistence type="predicted"/>
<dbReference type="EnsemblPlants" id="novel_model_1609_5bd9a17a.1.5bd9b135">
    <property type="protein sequence ID" value="cds.novel_model_1609_5bd9a17a.1.5bd9b135"/>
    <property type="gene ID" value="novel_gene_888_5bd9a17a"/>
</dbReference>
<accession>A0A803QUP6</accession>
<evidence type="ECO:0000313" key="2">
    <source>
        <dbReference type="Proteomes" id="UP000596661"/>
    </source>
</evidence>
<dbReference type="EMBL" id="UZAU01000042">
    <property type="status" value="NOT_ANNOTATED_CDS"/>
    <property type="molecule type" value="Genomic_DNA"/>
</dbReference>
<reference evidence="1" key="2">
    <citation type="submission" date="2021-03" db="UniProtKB">
        <authorList>
            <consortium name="EnsemblPlants"/>
        </authorList>
    </citation>
    <scope>IDENTIFICATION</scope>
</reference>
<dbReference type="Gramene" id="novel_model_1609_5bd9a17a.1.5bd9b135">
    <property type="protein sequence ID" value="cds.novel_model_1609_5bd9a17a.1.5bd9b135"/>
    <property type="gene ID" value="novel_gene_888_5bd9a17a"/>
</dbReference>
<accession>A0A803QUP5</accession>
<dbReference type="Proteomes" id="UP000596661">
    <property type="component" value="Chromosome 1"/>
</dbReference>
<sequence length="79" mass="8610">MSSRSLLKVRGSILEAMDVVVAVVQEVDMAVDTLLATWQPHPLKIPDSSHPLAVNEILLVSPISSKFQGANSQNVGYYF</sequence>